<evidence type="ECO:0008006" key="3">
    <source>
        <dbReference type="Google" id="ProtNLM"/>
    </source>
</evidence>
<dbReference type="eggNOG" id="COG1226">
    <property type="taxonomic scope" value="Bacteria"/>
</dbReference>
<comment type="caution">
    <text evidence="1">The sequence shown here is derived from an EMBL/GenBank/DDBJ whole genome shotgun (WGS) entry which is preliminary data.</text>
</comment>
<dbReference type="RefSeq" id="WP_020876394.1">
    <property type="nucleotide sequence ID" value="NZ_ATHJ01000074.1"/>
</dbReference>
<reference evidence="1 2" key="1">
    <citation type="journal article" date="2013" name="Genome Announc.">
        <title>Draft genome sequences for three mercury-methylating, sulfate-reducing bacteria.</title>
        <authorList>
            <person name="Brown S.D."/>
            <person name="Hurt R.A.Jr."/>
            <person name="Gilmour C.C."/>
            <person name="Elias D.A."/>
        </authorList>
    </citation>
    <scope>NUCLEOTIDE SEQUENCE [LARGE SCALE GENOMIC DNA]</scope>
    <source>
        <strain evidence="1 2">DSM 2059</strain>
    </source>
</reference>
<accession>S7TXL8</accession>
<name>S7TXL8_DESML</name>
<evidence type="ECO:0000313" key="1">
    <source>
        <dbReference type="EMBL" id="EPR41530.1"/>
    </source>
</evidence>
<dbReference type="EMBL" id="ATHJ01000074">
    <property type="protein sequence ID" value="EPR41530.1"/>
    <property type="molecule type" value="Genomic_DNA"/>
</dbReference>
<dbReference type="OrthoDB" id="5501373at2"/>
<keyword evidence="2" id="KW-1185">Reference proteome</keyword>
<protein>
    <recommendedName>
        <fullName evidence="3">Potassium transporter</fullName>
    </recommendedName>
</protein>
<gene>
    <name evidence="1" type="ORF">dsmv_1963</name>
</gene>
<evidence type="ECO:0000313" key="2">
    <source>
        <dbReference type="Proteomes" id="UP000014977"/>
    </source>
</evidence>
<organism evidence="1 2">
    <name type="scientific">Desulfococcus multivorans DSM 2059</name>
    <dbReference type="NCBI Taxonomy" id="1121405"/>
    <lineage>
        <taxon>Bacteria</taxon>
        <taxon>Pseudomonadati</taxon>
        <taxon>Thermodesulfobacteriota</taxon>
        <taxon>Desulfobacteria</taxon>
        <taxon>Desulfobacterales</taxon>
        <taxon>Desulfococcaceae</taxon>
        <taxon>Desulfococcus</taxon>
    </lineage>
</organism>
<dbReference type="AlphaFoldDB" id="S7TXL8"/>
<dbReference type="Proteomes" id="UP000014977">
    <property type="component" value="Unassembled WGS sequence"/>
</dbReference>
<sequence length="226" mass="25050">MTNENTRIRETVWIIGAGRFGMIALERLSRIKASARFVVVDPDEHRFFPVEHPRCAFENMDGVRFILQHLGAGDPPDWIIPAVPVHLASEWCLGRLAHRARRIPLPVELNSLLRNPVRGAGGDIYVTHADFLCPDDCPEPAGICTVTGAPREPDMFRLLAEIRFEDFDPLVIRSRQLCPGVGGYRPDALFALLSRLEAAEGRFLVSTACRCHGVITGIAVDPPIVP</sequence>
<proteinExistence type="predicted"/>